<dbReference type="Proteomes" id="UP001283361">
    <property type="component" value="Unassembled WGS sequence"/>
</dbReference>
<evidence type="ECO:0000313" key="4">
    <source>
        <dbReference type="Proteomes" id="UP001283361"/>
    </source>
</evidence>
<comment type="caution">
    <text evidence="3">The sequence shown here is derived from an EMBL/GenBank/DDBJ whole genome shotgun (WGS) entry which is preliminary data.</text>
</comment>
<name>A0AAE1AFU8_9GAST</name>
<protein>
    <submittedName>
        <fullName evidence="3">Uncharacterized protein</fullName>
    </submittedName>
</protein>
<feature type="compositionally biased region" description="Polar residues" evidence="2">
    <location>
        <begin position="13"/>
        <end position="22"/>
    </location>
</feature>
<proteinExistence type="predicted"/>
<accession>A0AAE1AFU8</accession>
<gene>
    <name evidence="3" type="ORF">RRG08_038159</name>
</gene>
<sequence length="272" mass="31797">LRNEISAHKSQHIQDIQNSSNEQRVKVDQDELSAWIDEISSTFLELLQKNGSTEEELSSILSSFNYQQSECKRLKEELESAQFELSNVSERHKQELEKFAESGRLKDKQLEEIKFQSENKLSQVQTNLDTVHHENQDLRHEIGSAHSELNSMREQYKVQMEQSIESLRLRDEQLEDIKSQTEEKLCALQTNLNLANSENEKLREKIESTLSELRDCKEKHEVEVVKLTECVMLKDRRLHDITSQTEESLSTLRNSLDTLKKENEELRGKADR</sequence>
<keyword evidence="4" id="KW-1185">Reference proteome</keyword>
<evidence type="ECO:0000256" key="1">
    <source>
        <dbReference type="SAM" id="Coils"/>
    </source>
</evidence>
<evidence type="ECO:0000256" key="2">
    <source>
        <dbReference type="SAM" id="MobiDB-lite"/>
    </source>
</evidence>
<feature type="coiled-coil region" evidence="1">
    <location>
        <begin position="121"/>
        <end position="269"/>
    </location>
</feature>
<dbReference type="EMBL" id="JAWDGP010001940">
    <property type="protein sequence ID" value="KAK3786847.1"/>
    <property type="molecule type" value="Genomic_DNA"/>
</dbReference>
<feature type="non-terminal residue" evidence="3">
    <location>
        <position position="1"/>
    </location>
</feature>
<feature type="region of interest" description="Disordered" evidence="2">
    <location>
        <begin position="1"/>
        <end position="23"/>
    </location>
</feature>
<keyword evidence="1" id="KW-0175">Coiled coil</keyword>
<evidence type="ECO:0000313" key="3">
    <source>
        <dbReference type="EMBL" id="KAK3786847.1"/>
    </source>
</evidence>
<reference evidence="3" key="1">
    <citation type="journal article" date="2023" name="G3 (Bethesda)">
        <title>A reference genome for the long-term kleptoplast-retaining sea slug Elysia crispata morphotype clarki.</title>
        <authorList>
            <person name="Eastman K.E."/>
            <person name="Pendleton A.L."/>
            <person name="Shaikh M.A."/>
            <person name="Suttiyut T."/>
            <person name="Ogas R."/>
            <person name="Tomko P."/>
            <person name="Gavelis G."/>
            <person name="Widhalm J.R."/>
            <person name="Wisecaver J.H."/>
        </authorList>
    </citation>
    <scope>NUCLEOTIDE SEQUENCE</scope>
    <source>
        <strain evidence="3">ECLA1</strain>
    </source>
</reference>
<organism evidence="3 4">
    <name type="scientific">Elysia crispata</name>
    <name type="common">lettuce slug</name>
    <dbReference type="NCBI Taxonomy" id="231223"/>
    <lineage>
        <taxon>Eukaryota</taxon>
        <taxon>Metazoa</taxon>
        <taxon>Spiralia</taxon>
        <taxon>Lophotrochozoa</taxon>
        <taxon>Mollusca</taxon>
        <taxon>Gastropoda</taxon>
        <taxon>Heterobranchia</taxon>
        <taxon>Euthyneura</taxon>
        <taxon>Panpulmonata</taxon>
        <taxon>Sacoglossa</taxon>
        <taxon>Placobranchoidea</taxon>
        <taxon>Plakobranchidae</taxon>
        <taxon>Elysia</taxon>
    </lineage>
</organism>
<dbReference type="AlphaFoldDB" id="A0AAE1AFU8"/>